<dbReference type="InterPro" id="IPR011251">
    <property type="entry name" value="Luciferase-like_dom"/>
</dbReference>
<evidence type="ECO:0000256" key="1">
    <source>
        <dbReference type="ARBA" id="ARBA00007789"/>
    </source>
</evidence>
<evidence type="ECO:0000313" key="4">
    <source>
        <dbReference type="EMBL" id="GEO35836.1"/>
    </source>
</evidence>
<dbReference type="AlphaFoldDB" id="A0A512DHB5"/>
<reference evidence="4 5" key="1">
    <citation type="submission" date="2019-07" db="EMBL/GenBank/DDBJ databases">
        <title>Whole genome shotgun sequence of Cellulomonas aerilata NBRC 106308.</title>
        <authorList>
            <person name="Hosoyama A."/>
            <person name="Uohara A."/>
            <person name="Ohji S."/>
            <person name="Ichikawa N."/>
        </authorList>
    </citation>
    <scope>NUCLEOTIDE SEQUENCE [LARGE SCALE GENOMIC DNA]</scope>
    <source>
        <strain evidence="4 5">NBRC 106308</strain>
    </source>
</reference>
<evidence type="ECO:0000313" key="5">
    <source>
        <dbReference type="Proteomes" id="UP000321181"/>
    </source>
</evidence>
<feature type="region of interest" description="Disordered" evidence="2">
    <location>
        <begin position="1"/>
        <end position="21"/>
    </location>
</feature>
<dbReference type="Proteomes" id="UP000321181">
    <property type="component" value="Unassembled WGS sequence"/>
</dbReference>
<dbReference type="NCBIfam" id="TIGR03558">
    <property type="entry name" value="oxido_grp_1"/>
    <property type="match status" value="1"/>
</dbReference>
<dbReference type="GO" id="GO:0005829">
    <property type="term" value="C:cytosol"/>
    <property type="evidence" value="ECO:0007669"/>
    <property type="project" value="TreeGrafter"/>
</dbReference>
<keyword evidence="4" id="KW-0503">Monooxygenase</keyword>
<accession>A0A512DHB5</accession>
<evidence type="ECO:0000259" key="3">
    <source>
        <dbReference type="Pfam" id="PF00296"/>
    </source>
</evidence>
<dbReference type="PANTHER" id="PTHR30137">
    <property type="entry name" value="LUCIFERASE-LIKE MONOOXYGENASE"/>
    <property type="match status" value="1"/>
</dbReference>
<dbReference type="GO" id="GO:0004497">
    <property type="term" value="F:monooxygenase activity"/>
    <property type="evidence" value="ECO:0007669"/>
    <property type="project" value="UniProtKB-KW"/>
</dbReference>
<dbReference type="GO" id="GO:0016705">
    <property type="term" value="F:oxidoreductase activity, acting on paired donors, with incorporation or reduction of molecular oxygen"/>
    <property type="evidence" value="ECO:0007669"/>
    <property type="project" value="InterPro"/>
</dbReference>
<gene>
    <name evidence="4" type="ORF">CAE01nite_35610</name>
</gene>
<dbReference type="RefSeq" id="WP_246131331.1">
    <property type="nucleotide sequence ID" value="NZ_BAAARM010000003.1"/>
</dbReference>
<proteinExistence type="predicted"/>
<dbReference type="Gene3D" id="3.20.20.30">
    <property type="entry name" value="Luciferase-like domain"/>
    <property type="match status" value="1"/>
</dbReference>
<dbReference type="PANTHER" id="PTHR30137:SF6">
    <property type="entry name" value="LUCIFERASE-LIKE MONOOXYGENASE"/>
    <property type="match status" value="1"/>
</dbReference>
<dbReference type="EMBL" id="BJYY01000023">
    <property type="protein sequence ID" value="GEO35836.1"/>
    <property type="molecule type" value="Genomic_DNA"/>
</dbReference>
<feature type="domain" description="Luciferase-like" evidence="3">
    <location>
        <begin position="33"/>
        <end position="356"/>
    </location>
</feature>
<comment type="similarity">
    <text evidence="1">To bacterial alkanal monooxygenase alpha and beta chains.</text>
</comment>
<comment type="caution">
    <text evidence="4">The sequence shown here is derived from an EMBL/GenBank/DDBJ whole genome shotgun (WGS) entry which is preliminary data.</text>
</comment>
<dbReference type="InterPro" id="IPR050766">
    <property type="entry name" value="Bact_Lucif_Oxidored"/>
</dbReference>
<organism evidence="4 5">
    <name type="scientific">Cellulomonas aerilata</name>
    <dbReference type="NCBI Taxonomy" id="515326"/>
    <lineage>
        <taxon>Bacteria</taxon>
        <taxon>Bacillati</taxon>
        <taxon>Actinomycetota</taxon>
        <taxon>Actinomycetes</taxon>
        <taxon>Micrococcales</taxon>
        <taxon>Cellulomonadaceae</taxon>
        <taxon>Cellulomonas</taxon>
    </lineage>
</organism>
<evidence type="ECO:0000256" key="2">
    <source>
        <dbReference type="SAM" id="MobiDB-lite"/>
    </source>
</evidence>
<keyword evidence="4" id="KW-0560">Oxidoreductase</keyword>
<dbReference type="SUPFAM" id="SSF51679">
    <property type="entry name" value="Bacterial luciferase-like"/>
    <property type="match status" value="1"/>
</dbReference>
<keyword evidence="5" id="KW-1185">Reference proteome</keyword>
<protein>
    <submittedName>
        <fullName evidence="4">FMN-linked alkanal monooxygenase</fullName>
    </submittedName>
</protein>
<sequence>MTHDLASPLASTAPSSPSAATRVPLSVLDLSPVSDDGTSRDALLATTELARAADRLGLHRFWVAEHHNMPAVASTSPAVLIAHLAASTERIRVGSGGVMLPNHPPLVVGEHFAMLEALHPGRIDLGIGRAPGTDPSTAAALRRTTEGLGAEDFPRELLDVLGLLGQQHEEETGRAPSPFVRRFSATPVQGSTPEVWLLGSSTFSARLAAALGIRFAYAHHFGATQTMEAMAAYRAEFRPSAQLAAPHAMISASVIIADSEDEARYLAGPSRVMALSLRTGRLGPITDPDTAAEVLEKLEGSALEQVLAQLPGTQIATTTERAVDELQDLVDRTRADELLVAATTYDVATRVDTLERLVRAWV</sequence>
<dbReference type="InterPro" id="IPR036661">
    <property type="entry name" value="Luciferase-like_sf"/>
</dbReference>
<dbReference type="CDD" id="cd00347">
    <property type="entry name" value="Flavin_utilizing_monoxygenases"/>
    <property type="match status" value="1"/>
</dbReference>
<dbReference type="Pfam" id="PF00296">
    <property type="entry name" value="Bac_luciferase"/>
    <property type="match status" value="1"/>
</dbReference>
<dbReference type="InterPro" id="IPR019949">
    <property type="entry name" value="CmoO-like"/>
</dbReference>
<name>A0A512DHB5_9CELL</name>